<keyword evidence="3" id="KW-0645">Protease</keyword>
<dbReference type="InterPro" id="IPR007863">
    <property type="entry name" value="Peptidase_M16_C"/>
</dbReference>
<evidence type="ECO:0000256" key="1">
    <source>
        <dbReference type="ARBA" id="ARBA00001947"/>
    </source>
</evidence>
<dbReference type="PANTHER" id="PTHR43690">
    <property type="entry name" value="NARDILYSIN"/>
    <property type="match status" value="1"/>
</dbReference>
<keyword evidence="9" id="KW-0732">Signal</keyword>
<feature type="signal peptide" evidence="9">
    <location>
        <begin position="1"/>
        <end position="25"/>
    </location>
</feature>
<dbReference type="EMBL" id="BMDJ01000004">
    <property type="protein sequence ID" value="GGI25292.1"/>
    <property type="molecule type" value="Genomic_DNA"/>
</dbReference>
<keyword evidence="6" id="KW-0862">Zinc</keyword>
<dbReference type="PANTHER" id="PTHR43690:SF34">
    <property type="entry name" value="ZINC PROTEASE PQQL-LIKE"/>
    <property type="match status" value="1"/>
</dbReference>
<keyword evidence="13" id="KW-1185">Reference proteome</keyword>
<evidence type="ECO:0000256" key="5">
    <source>
        <dbReference type="ARBA" id="ARBA00022801"/>
    </source>
</evidence>
<feature type="domain" description="Peptidase M16 N-terminal" evidence="10">
    <location>
        <begin position="65"/>
        <end position="184"/>
    </location>
</feature>
<evidence type="ECO:0000259" key="10">
    <source>
        <dbReference type="Pfam" id="PF00675"/>
    </source>
</evidence>
<dbReference type="InterPro" id="IPR050626">
    <property type="entry name" value="Peptidase_M16"/>
</dbReference>
<comment type="caution">
    <text evidence="12">The sequence shown here is derived from an EMBL/GenBank/DDBJ whole genome shotgun (WGS) entry which is preliminary data.</text>
</comment>
<keyword evidence="4" id="KW-0479">Metal-binding</keyword>
<evidence type="ECO:0000256" key="6">
    <source>
        <dbReference type="ARBA" id="ARBA00022833"/>
    </source>
</evidence>
<reference evidence="13" key="1">
    <citation type="journal article" date="2019" name="Int. J. Syst. Evol. Microbiol.">
        <title>The Global Catalogue of Microorganisms (GCM) 10K type strain sequencing project: providing services to taxonomists for standard genome sequencing and annotation.</title>
        <authorList>
            <consortium name="The Broad Institute Genomics Platform"/>
            <consortium name="The Broad Institute Genome Sequencing Center for Infectious Disease"/>
            <person name="Wu L."/>
            <person name="Ma J."/>
        </authorList>
    </citation>
    <scope>NUCLEOTIDE SEQUENCE [LARGE SCALE GENOMIC DNA]</scope>
    <source>
        <strain evidence="13">CCM 8939</strain>
    </source>
</reference>
<protein>
    <submittedName>
        <fullName evidence="12">Peptidase M16</fullName>
    </submittedName>
</protein>
<dbReference type="Proteomes" id="UP000645390">
    <property type="component" value="Unassembled WGS sequence"/>
</dbReference>
<sequence>MQIKIFIKGWPFAAILITCALLVSAQNKTKVSPPKNTVKSNSLAKLSLDTAVRTGKLANGFTYFIRRNNSPKNRVTIYLANKVGSILENDDQQGLAHFMEHMNFNGTTHFPKNELVNYLQKAGVRFGADINAYTGFDETVYQLPLPSDKPEILSNGIQIMRDWAKGALLDPGEIDQERGVIIEEKRLGKGAAQRMQQKYFPVLFNNSRYGKRLPIGLDTVLNNFRPETLAQFYNDWYRPNLQALIVVGDINVDEIEKEIKRKFSDLQNPVNQKVRTKYQITPSTNSNFVKVTDPEMTSTQLQVLIKQEAHPLKTAADYRDFMVKNLFNVMLGDRYRELAEAPRPPFLGGGASIGGFVGNLDAFTLRVAANPGELESGFKAVWREIERLKKYGFSVAELDRAKKNSLKLFENNYKQKTTAYSDGYVKEYLDYFLHDNAAPGIEKERLMMLAEMPTIQLADVNKLGLKFISKIHRDIIITAPEKEKTNLPDEATVNNWMKSVQNETLVPYKSDFTDQPLISKQPLPGKIVKTTILKAIEATELTLSNGTKVILKPNKFAANTILVKVFAPGGSSLYSDLEYESANVASYLVSKSGLGNYNYKNLSKYVSSSSVATSVSITDYSQGIQAAASPDDLEILLQMTYLYFTDPKKDPAEFDKYIAQTKASLENRKNNPENVFYDTLNNVLSNNSPRRSPPNLEKLNQINYDRSYEIFKERFADAANFTFTFVGDFDVAKVKPLIEKYIASLPSTYKNEKPKDLGIRPPAGQVTKIIYKGLERKATVRLIFSGDYAYNASNNLAMDAMAEVLQIRLIERLREEESGVYSPSVIVRYSKIPVPRYTLNISFGCAPANVDKLIASAIDEVAKLRNLGPTDTNLSKFKAEEDRMLETQLRKIDFWSNYLTDQILNGENIDEINDHGVIMKNITTESIKDMASKYLSGENLIRVILMPETAKP</sequence>
<comment type="cofactor">
    <cofactor evidence="1">
        <name>Zn(2+)</name>
        <dbReference type="ChEBI" id="CHEBI:29105"/>
    </cofactor>
</comment>
<dbReference type="InterPro" id="IPR001431">
    <property type="entry name" value="Pept_M16_Zn_BS"/>
</dbReference>
<evidence type="ECO:0000313" key="12">
    <source>
        <dbReference type="EMBL" id="GGI25292.1"/>
    </source>
</evidence>
<organism evidence="12 13">
    <name type="scientific">Pedobacter mendelii</name>
    <dbReference type="NCBI Taxonomy" id="1908240"/>
    <lineage>
        <taxon>Bacteria</taxon>
        <taxon>Pseudomonadati</taxon>
        <taxon>Bacteroidota</taxon>
        <taxon>Sphingobacteriia</taxon>
        <taxon>Sphingobacteriales</taxon>
        <taxon>Sphingobacteriaceae</taxon>
        <taxon>Pedobacter</taxon>
    </lineage>
</organism>
<evidence type="ECO:0000256" key="9">
    <source>
        <dbReference type="SAM" id="SignalP"/>
    </source>
</evidence>
<keyword evidence="7" id="KW-0482">Metalloprotease</keyword>
<gene>
    <name evidence="12" type="ORF">GCM10008119_16930</name>
</gene>
<evidence type="ECO:0000256" key="7">
    <source>
        <dbReference type="ARBA" id="ARBA00023049"/>
    </source>
</evidence>
<dbReference type="SUPFAM" id="SSF63411">
    <property type="entry name" value="LuxS/MPP-like metallohydrolase"/>
    <property type="match status" value="4"/>
</dbReference>
<evidence type="ECO:0000256" key="2">
    <source>
        <dbReference type="ARBA" id="ARBA00007261"/>
    </source>
</evidence>
<evidence type="ECO:0000259" key="11">
    <source>
        <dbReference type="Pfam" id="PF05193"/>
    </source>
</evidence>
<dbReference type="Pfam" id="PF00675">
    <property type="entry name" value="Peptidase_M16"/>
    <property type="match status" value="1"/>
</dbReference>
<evidence type="ECO:0000256" key="3">
    <source>
        <dbReference type="ARBA" id="ARBA00022670"/>
    </source>
</evidence>
<proteinExistence type="inferred from homology"/>
<dbReference type="RefSeq" id="WP_188413098.1">
    <property type="nucleotide sequence ID" value="NZ_BMDJ01000004.1"/>
</dbReference>
<evidence type="ECO:0000256" key="4">
    <source>
        <dbReference type="ARBA" id="ARBA00022723"/>
    </source>
</evidence>
<comment type="similarity">
    <text evidence="2 8">Belongs to the peptidase M16 family.</text>
</comment>
<dbReference type="Gene3D" id="3.30.830.10">
    <property type="entry name" value="Metalloenzyme, LuxS/M16 peptidase-like"/>
    <property type="match status" value="4"/>
</dbReference>
<feature type="chain" id="PRO_5047208131" evidence="9">
    <location>
        <begin position="26"/>
        <end position="952"/>
    </location>
</feature>
<keyword evidence="5" id="KW-0378">Hydrolase</keyword>
<feature type="domain" description="Peptidase M16 C-terminal" evidence="11">
    <location>
        <begin position="225"/>
        <end position="404"/>
    </location>
</feature>
<dbReference type="InterPro" id="IPR011249">
    <property type="entry name" value="Metalloenz_LuxS/M16"/>
</dbReference>
<evidence type="ECO:0000313" key="13">
    <source>
        <dbReference type="Proteomes" id="UP000645390"/>
    </source>
</evidence>
<accession>A0ABQ2BGS7</accession>
<feature type="domain" description="Peptidase M16 C-terminal" evidence="11">
    <location>
        <begin position="702"/>
        <end position="878"/>
    </location>
</feature>
<dbReference type="InterPro" id="IPR011765">
    <property type="entry name" value="Pept_M16_N"/>
</dbReference>
<evidence type="ECO:0000256" key="8">
    <source>
        <dbReference type="RuleBase" id="RU004447"/>
    </source>
</evidence>
<name>A0ABQ2BGS7_9SPHI</name>
<dbReference type="Pfam" id="PF05193">
    <property type="entry name" value="Peptidase_M16_C"/>
    <property type="match status" value="2"/>
</dbReference>
<dbReference type="PROSITE" id="PS00143">
    <property type="entry name" value="INSULINASE"/>
    <property type="match status" value="1"/>
</dbReference>